<dbReference type="eggNOG" id="KOG0619">
    <property type="taxonomic scope" value="Eukaryota"/>
</dbReference>
<dbReference type="Proteomes" id="UP000009022">
    <property type="component" value="Unassembled WGS sequence"/>
</dbReference>
<dbReference type="OMA" id="HHSGNDW"/>
<dbReference type="CTD" id="6759490"/>
<dbReference type="InterPro" id="IPR032675">
    <property type="entry name" value="LRR_dom_sf"/>
</dbReference>
<dbReference type="PRINTS" id="PR00019">
    <property type="entry name" value="LEURICHRPT"/>
</dbReference>
<dbReference type="GeneID" id="6759490"/>
<dbReference type="OrthoDB" id="1728874at2759"/>
<evidence type="ECO:0000256" key="2">
    <source>
        <dbReference type="ARBA" id="ARBA00022737"/>
    </source>
</evidence>
<dbReference type="InParanoid" id="B3SDG0"/>
<dbReference type="SMART" id="SM00365">
    <property type="entry name" value="LRR_SD22"/>
    <property type="match status" value="3"/>
</dbReference>
<dbReference type="PANTHER" id="PTHR48051:SF54">
    <property type="entry name" value="LEUCINE-RICH REPEAT-CONTAINING PROTEIN"/>
    <property type="match status" value="1"/>
</dbReference>
<dbReference type="HOGENOM" id="CLU_1027899_0_0_1"/>
<dbReference type="InterPro" id="IPR003591">
    <property type="entry name" value="Leu-rich_rpt_typical-subtyp"/>
</dbReference>
<dbReference type="PROSITE" id="PS51450">
    <property type="entry name" value="LRR"/>
    <property type="match status" value="3"/>
</dbReference>
<evidence type="ECO:0000259" key="3">
    <source>
        <dbReference type="Pfam" id="PF23598"/>
    </source>
</evidence>
<dbReference type="EMBL" id="DS985279">
    <property type="protein sequence ID" value="EDV19225.1"/>
    <property type="molecule type" value="Genomic_DNA"/>
</dbReference>
<dbReference type="STRING" id="10228.B3SDG0"/>
<protein>
    <recommendedName>
        <fullName evidence="3">Disease resistance R13L4/SHOC-2-like LRR domain-containing protein</fullName>
    </recommendedName>
</protein>
<organism evidence="4 5">
    <name type="scientific">Trichoplax adhaerens</name>
    <name type="common">Trichoplax reptans</name>
    <dbReference type="NCBI Taxonomy" id="10228"/>
    <lineage>
        <taxon>Eukaryota</taxon>
        <taxon>Metazoa</taxon>
        <taxon>Placozoa</taxon>
        <taxon>Uniplacotomia</taxon>
        <taxon>Trichoplacea</taxon>
        <taxon>Trichoplacidae</taxon>
        <taxon>Trichoplax</taxon>
    </lineage>
</organism>
<dbReference type="Pfam" id="PF23598">
    <property type="entry name" value="LRR_14"/>
    <property type="match status" value="1"/>
</dbReference>
<dbReference type="KEGG" id="tad:TRIADDRAFT_62316"/>
<feature type="domain" description="Disease resistance R13L4/SHOC-2-like LRR" evidence="3">
    <location>
        <begin position="21"/>
        <end position="158"/>
    </location>
</feature>
<sequence>MDMDANPKLKAILNSKAREARVTRQLLLSQVILMKISPGILEKLTNLRHLYIVGCSLTGSVPHQLVNMSNLQTLDLSDNKLNVVPSPIFENLRQLRTVDLSRNDFVAFPKSLKYLQKLKKLNLSFNKFLEMPAELGYLKHLQHLDMSSNLIDSISTDAICQAWKNSLMVLKLANNLISRLPSQIGLLTALQELDIRNNRLRYLPATAALLLNISIFCYSGNEWRVYSPHSSYSLYGQHLEEDDVQADAASYGPAALEKLLSYCINSNADEI</sequence>
<dbReference type="SMART" id="SM00369">
    <property type="entry name" value="LRR_TYP"/>
    <property type="match status" value="6"/>
</dbReference>
<evidence type="ECO:0000313" key="4">
    <source>
        <dbReference type="EMBL" id="EDV19225.1"/>
    </source>
</evidence>
<dbReference type="InterPro" id="IPR050216">
    <property type="entry name" value="LRR_domain-containing"/>
</dbReference>
<proteinExistence type="predicted"/>
<dbReference type="Gene3D" id="3.80.10.10">
    <property type="entry name" value="Ribonuclease Inhibitor"/>
    <property type="match status" value="1"/>
</dbReference>
<dbReference type="PhylomeDB" id="B3SDG0"/>
<dbReference type="SUPFAM" id="SSF52058">
    <property type="entry name" value="L domain-like"/>
    <property type="match status" value="1"/>
</dbReference>
<name>B3SDG0_TRIAD</name>
<dbReference type="RefSeq" id="XP_002118291.1">
    <property type="nucleotide sequence ID" value="XM_002118255.1"/>
</dbReference>
<dbReference type="PANTHER" id="PTHR48051">
    <property type="match status" value="1"/>
</dbReference>
<keyword evidence="1" id="KW-0433">Leucine-rich repeat</keyword>
<keyword evidence="2" id="KW-0677">Repeat</keyword>
<dbReference type="InterPro" id="IPR055414">
    <property type="entry name" value="LRR_R13L4/SHOC2-like"/>
</dbReference>
<evidence type="ECO:0000313" key="5">
    <source>
        <dbReference type="Proteomes" id="UP000009022"/>
    </source>
</evidence>
<gene>
    <name evidence="4" type="ORF">TRIADDRAFT_62316</name>
</gene>
<reference evidence="4 5" key="1">
    <citation type="journal article" date="2008" name="Nature">
        <title>The Trichoplax genome and the nature of placozoans.</title>
        <authorList>
            <person name="Srivastava M."/>
            <person name="Begovic E."/>
            <person name="Chapman J."/>
            <person name="Putnam N.H."/>
            <person name="Hellsten U."/>
            <person name="Kawashima T."/>
            <person name="Kuo A."/>
            <person name="Mitros T."/>
            <person name="Salamov A."/>
            <person name="Carpenter M.L."/>
            <person name="Signorovitch A.Y."/>
            <person name="Moreno M.A."/>
            <person name="Kamm K."/>
            <person name="Grimwood J."/>
            <person name="Schmutz J."/>
            <person name="Shapiro H."/>
            <person name="Grigoriev I.V."/>
            <person name="Buss L.W."/>
            <person name="Schierwater B."/>
            <person name="Dellaporta S.L."/>
            <person name="Rokhsar D.S."/>
        </authorList>
    </citation>
    <scope>NUCLEOTIDE SEQUENCE [LARGE SCALE GENOMIC DNA]</scope>
    <source>
        <strain evidence="4 5">Grell-BS-1999</strain>
    </source>
</reference>
<dbReference type="InterPro" id="IPR001611">
    <property type="entry name" value="Leu-rich_rpt"/>
</dbReference>
<keyword evidence="5" id="KW-1185">Reference proteome</keyword>
<accession>B3SDG0</accession>
<dbReference type="AlphaFoldDB" id="B3SDG0"/>
<evidence type="ECO:0000256" key="1">
    <source>
        <dbReference type="ARBA" id="ARBA00022614"/>
    </source>
</evidence>